<comment type="caution">
    <text evidence="1">The sequence shown here is derived from an EMBL/GenBank/DDBJ whole genome shotgun (WGS) entry which is preliminary data.</text>
</comment>
<evidence type="ECO:0000313" key="2">
    <source>
        <dbReference type="Proteomes" id="UP001221757"/>
    </source>
</evidence>
<dbReference type="AlphaFoldDB" id="A0AAD7FEK0"/>
<dbReference type="EMBL" id="JARKIE010000837">
    <property type="protein sequence ID" value="KAJ7615687.1"/>
    <property type="molecule type" value="Genomic_DNA"/>
</dbReference>
<proteinExistence type="predicted"/>
<gene>
    <name evidence="1" type="ORF">B0H17DRAFT_1152831</name>
</gene>
<evidence type="ECO:0000313" key="1">
    <source>
        <dbReference type="EMBL" id="KAJ7615687.1"/>
    </source>
</evidence>
<sequence length="214" mass="23808">MYRRLSMLRLARLWGPHLQTMWEALCHVLQSALSLEFLKLDYVECFETTSAPLLTMGALHQLVISVTESQTLTDSCAGILQRIIPPALDTLEVSIDWRASVQAFITSARPLLSNARSTLKVMDITTEGGAAQWLGAIVAVPFTLSSALSEKKLRRRPTLGKTRKIQRPEVTLMAQAPPGYGNKLRFAEWTLRGEAAVAQIDIGTTDFRKLTDRI</sequence>
<keyword evidence="2" id="KW-1185">Reference proteome</keyword>
<protein>
    <submittedName>
        <fullName evidence="1">Uncharacterized protein</fullName>
    </submittedName>
</protein>
<name>A0AAD7FEK0_MYCRO</name>
<organism evidence="1 2">
    <name type="scientific">Mycena rosella</name>
    <name type="common">Pink bonnet</name>
    <name type="synonym">Agaricus rosellus</name>
    <dbReference type="NCBI Taxonomy" id="1033263"/>
    <lineage>
        <taxon>Eukaryota</taxon>
        <taxon>Fungi</taxon>
        <taxon>Dikarya</taxon>
        <taxon>Basidiomycota</taxon>
        <taxon>Agaricomycotina</taxon>
        <taxon>Agaricomycetes</taxon>
        <taxon>Agaricomycetidae</taxon>
        <taxon>Agaricales</taxon>
        <taxon>Marasmiineae</taxon>
        <taxon>Mycenaceae</taxon>
        <taxon>Mycena</taxon>
    </lineage>
</organism>
<reference evidence="1" key="1">
    <citation type="submission" date="2023-03" db="EMBL/GenBank/DDBJ databases">
        <title>Massive genome expansion in bonnet fungi (Mycena s.s.) driven by repeated elements and novel gene families across ecological guilds.</title>
        <authorList>
            <consortium name="Lawrence Berkeley National Laboratory"/>
            <person name="Harder C.B."/>
            <person name="Miyauchi S."/>
            <person name="Viragh M."/>
            <person name="Kuo A."/>
            <person name="Thoen E."/>
            <person name="Andreopoulos B."/>
            <person name="Lu D."/>
            <person name="Skrede I."/>
            <person name="Drula E."/>
            <person name="Henrissat B."/>
            <person name="Morin E."/>
            <person name="Kohler A."/>
            <person name="Barry K."/>
            <person name="LaButti K."/>
            <person name="Morin E."/>
            <person name="Salamov A."/>
            <person name="Lipzen A."/>
            <person name="Mereny Z."/>
            <person name="Hegedus B."/>
            <person name="Baldrian P."/>
            <person name="Stursova M."/>
            <person name="Weitz H."/>
            <person name="Taylor A."/>
            <person name="Grigoriev I.V."/>
            <person name="Nagy L.G."/>
            <person name="Martin F."/>
            <person name="Kauserud H."/>
        </authorList>
    </citation>
    <scope>NUCLEOTIDE SEQUENCE</scope>
    <source>
        <strain evidence="1">CBHHK067</strain>
    </source>
</reference>
<accession>A0AAD7FEK0</accession>
<dbReference type="Proteomes" id="UP001221757">
    <property type="component" value="Unassembled WGS sequence"/>
</dbReference>